<dbReference type="Proteomes" id="UP000826722">
    <property type="component" value="Chromosome"/>
</dbReference>
<reference evidence="2" key="1">
    <citation type="journal article" date="2021" name="Arch. Microbiol.">
        <title>Methyloradius palustris gen. nov., sp. nov., a methanol-oxidizing bacterium isolated from snow.</title>
        <authorList>
            <person name="Miyadera T."/>
            <person name="Kojima H."/>
            <person name="Fukui M."/>
        </authorList>
    </citation>
    <scope>NUCLEOTIDE SEQUENCE</scope>
    <source>
        <strain evidence="2">Zm11</strain>
    </source>
</reference>
<dbReference type="InterPro" id="IPR005625">
    <property type="entry name" value="PepSY-ass_TM"/>
</dbReference>
<protein>
    <recommendedName>
        <fullName evidence="4">PepSY domain-containing protein</fullName>
    </recommendedName>
</protein>
<proteinExistence type="predicted"/>
<dbReference type="KEGG" id="mpau:ZMTM_09650"/>
<feature type="transmembrane region" description="Helical" evidence="1">
    <location>
        <begin position="423"/>
        <end position="443"/>
    </location>
</feature>
<sequence>MPAQFTPPPQHLDLSHSLSPVKLLAMHHIPFVSGVSLIEYDGQQLFRVSTDASLPARYFDSANGRELKDGDRLYAEYLASHYSGRNRLAVTNSSLINQFSDEYPEVNRLLPVWRIEFAGSDHLRAFIDTDQARLATLSNDWRYQLTKVFRFGHNWSFLDSTPRLQVSLMTFVLVIAISSGISGLILYVKRGRYAANRLANQPARRWHKRIGLLVATSTLLFAGSGLFHLIMSFQQARQTAPDLALKLVDVEQLSDQVWSELSAQTMSRLRLISESETPLWMLAKDTDAPMAQVAMMSHEHHHATPAQEPSSSLLINANGSSEAAPDLIKLAKVQATHYAQLPIDDITATSVVSQFGGEYGFVFKRLPVIKVQFKNKDHLRLYIEPETGALAAKITDIDATEGWSFAYLHKWEFANYNKDFRDILVALFVLGNLCTAFLGIWLFTRKWPASSTR</sequence>
<dbReference type="EMBL" id="AP024110">
    <property type="protein sequence ID" value="BCM24706.1"/>
    <property type="molecule type" value="Genomic_DNA"/>
</dbReference>
<evidence type="ECO:0008006" key="4">
    <source>
        <dbReference type="Google" id="ProtNLM"/>
    </source>
</evidence>
<feature type="transmembrane region" description="Helical" evidence="1">
    <location>
        <begin position="166"/>
        <end position="188"/>
    </location>
</feature>
<keyword evidence="1" id="KW-0472">Membrane</keyword>
<gene>
    <name evidence="2" type="ORF">ZMTM_09650</name>
</gene>
<evidence type="ECO:0000313" key="3">
    <source>
        <dbReference type="Proteomes" id="UP000826722"/>
    </source>
</evidence>
<keyword evidence="3" id="KW-1185">Reference proteome</keyword>
<evidence type="ECO:0000256" key="1">
    <source>
        <dbReference type="SAM" id="Phobius"/>
    </source>
</evidence>
<keyword evidence="1" id="KW-0812">Transmembrane</keyword>
<name>A0A8D5GAK8_9PROT</name>
<evidence type="ECO:0000313" key="2">
    <source>
        <dbReference type="EMBL" id="BCM24706.1"/>
    </source>
</evidence>
<dbReference type="AlphaFoldDB" id="A0A8D5GAK8"/>
<dbReference type="Pfam" id="PF03929">
    <property type="entry name" value="PepSY_TM"/>
    <property type="match status" value="1"/>
</dbReference>
<feature type="transmembrane region" description="Helical" evidence="1">
    <location>
        <begin position="209"/>
        <end position="231"/>
    </location>
</feature>
<keyword evidence="1" id="KW-1133">Transmembrane helix</keyword>
<organism evidence="2 3">
    <name type="scientific">Methyloradius palustris</name>
    <dbReference type="NCBI Taxonomy" id="2778876"/>
    <lineage>
        <taxon>Bacteria</taxon>
        <taxon>Pseudomonadati</taxon>
        <taxon>Pseudomonadota</taxon>
        <taxon>Betaproteobacteria</taxon>
        <taxon>Nitrosomonadales</taxon>
        <taxon>Methylophilaceae</taxon>
        <taxon>Methyloradius</taxon>
    </lineage>
</organism>
<accession>A0A8D5GAK8</accession>